<reference evidence="3" key="1">
    <citation type="journal article" date="2019" name="Int. J. Syst. Evol. Microbiol.">
        <title>The Global Catalogue of Microorganisms (GCM) 10K type strain sequencing project: providing services to taxonomists for standard genome sequencing and annotation.</title>
        <authorList>
            <consortium name="The Broad Institute Genomics Platform"/>
            <consortium name="The Broad Institute Genome Sequencing Center for Infectious Disease"/>
            <person name="Wu L."/>
            <person name="Ma J."/>
        </authorList>
    </citation>
    <scope>NUCLEOTIDE SEQUENCE [LARGE SCALE GENOMIC DNA]</scope>
    <source>
        <strain evidence="3">JCM 18459</strain>
    </source>
</reference>
<feature type="domain" description="MOSC" evidence="1">
    <location>
        <begin position="124"/>
        <end position="280"/>
    </location>
</feature>
<gene>
    <name evidence="2" type="ORF">GCM10023340_38210</name>
</gene>
<name>A0ABP9Q1G4_9ACTN</name>
<dbReference type="EMBL" id="BAABKG010000005">
    <property type="protein sequence ID" value="GAA5154525.1"/>
    <property type="molecule type" value="Genomic_DNA"/>
</dbReference>
<evidence type="ECO:0000313" key="2">
    <source>
        <dbReference type="EMBL" id="GAA5154525.1"/>
    </source>
</evidence>
<organism evidence="2 3">
    <name type="scientific">Nocardioides marinquilinus</name>
    <dbReference type="NCBI Taxonomy" id="1210400"/>
    <lineage>
        <taxon>Bacteria</taxon>
        <taxon>Bacillati</taxon>
        <taxon>Actinomycetota</taxon>
        <taxon>Actinomycetes</taxon>
        <taxon>Propionibacteriales</taxon>
        <taxon>Nocardioidaceae</taxon>
        <taxon>Nocardioides</taxon>
    </lineage>
</organism>
<dbReference type="Pfam" id="PF03476">
    <property type="entry name" value="MOSC_N"/>
    <property type="match status" value="1"/>
</dbReference>
<protein>
    <submittedName>
        <fullName evidence="2">MOSC domain-containing protein</fullName>
    </submittedName>
</protein>
<dbReference type="Proteomes" id="UP001500221">
    <property type="component" value="Unassembled WGS sequence"/>
</dbReference>
<dbReference type="PROSITE" id="PS51340">
    <property type="entry name" value="MOSC"/>
    <property type="match status" value="1"/>
</dbReference>
<dbReference type="InterPro" id="IPR005302">
    <property type="entry name" value="MoCF_Sase_C"/>
</dbReference>
<dbReference type="SUPFAM" id="SSF141673">
    <property type="entry name" value="MOSC N-terminal domain-like"/>
    <property type="match status" value="1"/>
</dbReference>
<keyword evidence="3" id="KW-1185">Reference proteome</keyword>
<evidence type="ECO:0000313" key="3">
    <source>
        <dbReference type="Proteomes" id="UP001500221"/>
    </source>
</evidence>
<proteinExistence type="predicted"/>
<accession>A0ABP9Q1G4</accession>
<comment type="caution">
    <text evidence="2">The sequence shown here is derived from an EMBL/GenBank/DDBJ whole genome shotgun (WGS) entry which is preliminary data.</text>
</comment>
<dbReference type="RefSeq" id="WP_345462475.1">
    <property type="nucleotide sequence ID" value="NZ_BAABKG010000005.1"/>
</dbReference>
<dbReference type="InterPro" id="IPR005303">
    <property type="entry name" value="MOCOS_middle"/>
</dbReference>
<dbReference type="InterPro" id="IPR011037">
    <property type="entry name" value="Pyrv_Knase-like_insert_dom_sf"/>
</dbReference>
<dbReference type="Pfam" id="PF03473">
    <property type="entry name" value="MOSC"/>
    <property type="match status" value="1"/>
</dbReference>
<dbReference type="SUPFAM" id="SSF50800">
    <property type="entry name" value="PK beta-barrel domain-like"/>
    <property type="match status" value="1"/>
</dbReference>
<sequence length="291" mass="31154">MEVTALHRYPVKSMRGEGLDAADVEPWGLAGDRRWMLVDGGGTAVTAREVNRLLLLVPELTDAGLRITAPDAGVVPLEVAVPDPAHQVPVAIFSSRLTAAAAGGDADRWLTDVLGREVRLVHLDDPARRPTGPGYGEDADVVSFADGYPLLLTNEGSLAALNDQVLAGADHGRDPLPMTRFRPNLVVGGAEAWAEDDWRTIRVGGTDDTDDTDGATFRLVKGCARCVMTTVDPETAEREREPIASLARIRRFDRATWFGVNLVPDTPGATIRVGDRVEVLDAVEPGGGPLR</sequence>
<dbReference type="PANTHER" id="PTHR14237">
    <property type="entry name" value="MOLYBDOPTERIN COFACTOR SULFURASE MOSC"/>
    <property type="match status" value="1"/>
</dbReference>
<evidence type="ECO:0000259" key="1">
    <source>
        <dbReference type="PROSITE" id="PS51340"/>
    </source>
</evidence>
<dbReference type="PANTHER" id="PTHR14237:SF19">
    <property type="entry name" value="MITOCHONDRIAL AMIDOXIME REDUCING COMPONENT 1"/>
    <property type="match status" value="1"/>
</dbReference>